<dbReference type="Proteomes" id="UP000504637">
    <property type="component" value="Unplaced"/>
</dbReference>
<reference evidence="6" key="3">
    <citation type="submission" date="2025-08" db="UniProtKB">
        <authorList>
            <consortium name="RefSeq"/>
        </authorList>
    </citation>
    <scope>IDENTIFICATION</scope>
    <source>
        <strain evidence="6">CBS 342.82</strain>
    </source>
</reference>
<name>A0A6J3MHN5_9PEZI</name>
<dbReference type="AlphaFoldDB" id="A0A6J3MHN5"/>
<keyword evidence="3" id="KW-0539">Nucleus</keyword>
<gene>
    <name evidence="6" type="ORF">K489DRAFT_311041</name>
</gene>
<keyword evidence="5" id="KW-1185">Reference proteome</keyword>
<feature type="region of interest" description="Disordered" evidence="4">
    <location>
        <begin position="414"/>
        <end position="474"/>
    </location>
</feature>
<evidence type="ECO:0000256" key="1">
    <source>
        <dbReference type="ARBA" id="ARBA00004123"/>
    </source>
</evidence>
<protein>
    <recommendedName>
        <fullName evidence="7">Nuclear protein DGCR14</fullName>
    </recommendedName>
</protein>
<feature type="region of interest" description="Disordered" evidence="4">
    <location>
        <begin position="219"/>
        <end position="246"/>
    </location>
</feature>
<evidence type="ECO:0000256" key="2">
    <source>
        <dbReference type="ARBA" id="ARBA00009072"/>
    </source>
</evidence>
<evidence type="ECO:0008006" key="7">
    <source>
        <dbReference type="Google" id="ProtNLM"/>
    </source>
</evidence>
<comment type="similarity">
    <text evidence="2">Belongs to the ESS2 family.</text>
</comment>
<evidence type="ECO:0000313" key="5">
    <source>
        <dbReference type="Proteomes" id="UP000504637"/>
    </source>
</evidence>
<reference evidence="6" key="2">
    <citation type="submission" date="2020-04" db="EMBL/GenBank/DDBJ databases">
        <authorList>
            <consortium name="NCBI Genome Project"/>
        </authorList>
    </citation>
    <scope>NUCLEOTIDE SEQUENCE</scope>
    <source>
        <strain evidence="6">CBS 342.82</strain>
    </source>
</reference>
<dbReference type="RefSeq" id="XP_033464429.1">
    <property type="nucleotide sequence ID" value="XM_033600751.1"/>
</dbReference>
<evidence type="ECO:0000313" key="6">
    <source>
        <dbReference type="RefSeq" id="XP_033464429.1"/>
    </source>
</evidence>
<sequence>MPFNSSQALTKRSMETALMPPPPPRKRQKRPAIVLDEDEYAQAVSDIIARDYFPALHEMQAQTDYMEAVESSDKDWIREAGVRLTQAMTPKGYRYKGRKNLMDRSRRATTGEDTPRGYAAETPGQTPRSSAVKPDNPAVNINMSLGTFQAKYTSEDNESFNAILDKQNNQRSQKYTFLHNGDRIPPSRQLEYRADGQKLLGQGTTSSNSIALLETDKNSNAAQAAPRPSQDLAARPASLDPFPNKQGARNHFMFGPDGIEEQTIARNLPGSPTELPPKAVIYANTRLPSIAPSAQMIPPSPSMSAIDAAIAGRSAGTESEPGYSGAETPRVNGYAFVDSEPTPNEYGQPADEQDVADAEHTRVMRLLPKLDISGPNRFHIPENNSREIIHRKLVEQADGNRRSRNRLEHLRDLGITPGRSKTPTFASSPLRKGHAMTPAARRLADTLTTPRRASGTFGSQQRDRTPTFRSRKPV</sequence>
<feature type="compositionally biased region" description="Basic and acidic residues" evidence="4">
    <location>
        <begin position="100"/>
        <end position="115"/>
    </location>
</feature>
<feature type="compositionally biased region" description="Polar residues" evidence="4">
    <location>
        <begin position="446"/>
        <end position="460"/>
    </location>
</feature>
<dbReference type="GO" id="GO:0071013">
    <property type="term" value="C:catalytic step 2 spliceosome"/>
    <property type="evidence" value="ECO:0007669"/>
    <property type="project" value="TreeGrafter"/>
</dbReference>
<accession>A0A6J3MHN5</accession>
<comment type="subcellular location">
    <subcellularLocation>
        <location evidence="1">Nucleus</location>
    </subcellularLocation>
</comment>
<dbReference type="Pfam" id="PF09751">
    <property type="entry name" value="Es2"/>
    <property type="match status" value="1"/>
</dbReference>
<reference evidence="6" key="1">
    <citation type="submission" date="2020-01" db="EMBL/GenBank/DDBJ databases">
        <authorList>
            <consortium name="DOE Joint Genome Institute"/>
            <person name="Haridas S."/>
            <person name="Albert R."/>
            <person name="Binder M."/>
            <person name="Bloem J."/>
            <person name="Labutti K."/>
            <person name="Salamov A."/>
            <person name="Andreopoulos B."/>
            <person name="Baker S.E."/>
            <person name="Barry K."/>
            <person name="Bills G."/>
            <person name="Bluhm B.H."/>
            <person name="Cannon C."/>
            <person name="Castanera R."/>
            <person name="Culley D.E."/>
            <person name="Daum C."/>
            <person name="Ezra D."/>
            <person name="Gonzalez J.B."/>
            <person name="Henrissat B."/>
            <person name="Kuo A."/>
            <person name="Liang C."/>
            <person name="Lipzen A."/>
            <person name="Lutzoni F."/>
            <person name="Magnuson J."/>
            <person name="Mondo S."/>
            <person name="Nolan M."/>
            <person name="Ohm R."/>
            <person name="Pangilinan J."/>
            <person name="Park H.-J."/>
            <person name="Ramirez L."/>
            <person name="Alfaro M."/>
            <person name="Sun H."/>
            <person name="Tritt A."/>
            <person name="Yoshinaga Y."/>
            <person name="Zwiers L.-H."/>
            <person name="Turgeon B.G."/>
            <person name="Goodwin S.B."/>
            <person name="Spatafora J.W."/>
            <person name="Crous P.W."/>
            <person name="Grigoriev I.V."/>
        </authorList>
    </citation>
    <scope>NUCLEOTIDE SEQUENCE</scope>
    <source>
        <strain evidence="6">CBS 342.82</strain>
    </source>
</reference>
<organism evidence="6">
    <name type="scientific">Dissoconium aciculare CBS 342.82</name>
    <dbReference type="NCBI Taxonomy" id="1314786"/>
    <lineage>
        <taxon>Eukaryota</taxon>
        <taxon>Fungi</taxon>
        <taxon>Dikarya</taxon>
        <taxon>Ascomycota</taxon>
        <taxon>Pezizomycotina</taxon>
        <taxon>Dothideomycetes</taxon>
        <taxon>Dothideomycetidae</taxon>
        <taxon>Mycosphaerellales</taxon>
        <taxon>Dissoconiaceae</taxon>
        <taxon>Dissoconium</taxon>
    </lineage>
</organism>
<evidence type="ECO:0000256" key="3">
    <source>
        <dbReference type="ARBA" id="ARBA00023242"/>
    </source>
</evidence>
<feature type="region of interest" description="Disordered" evidence="4">
    <location>
        <begin position="1"/>
        <end position="31"/>
    </location>
</feature>
<dbReference type="GeneID" id="54358551"/>
<dbReference type="PANTHER" id="PTHR12940">
    <property type="entry name" value="ES-2 PROTEIN - RELATED"/>
    <property type="match status" value="1"/>
</dbReference>
<feature type="region of interest" description="Disordered" evidence="4">
    <location>
        <begin position="100"/>
        <end position="133"/>
    </location>
</feature>
<dbReference type="PANTHER" id="PTHR12940:SF0">
    <property type="entry name" value="SPLICING FACTOR ESS-2 HOMOLOG"/>
    <property type="match status" value="1"/>
</dbReference>
<dbReference type="InterPro" id="IPR019148">
    <property type="entry name" value="Nuclear_protein_DGCR14_ESS-2"/>
</dbReference>
<evidence type="ECO:0000256" key="4">
    <source>
        <dbReference type="SAM" id="MobiDB-lite"/>
    </source>
</evidence>
<dbReference type="OrthoDB" id="19679at2759"/>
<feature type="compositionally biased region" description="Polar residues" evidence="4">
    <location>
        <begin position="1"/>
        <end position="10"/>
    </location>
</feature>
<proteinExistence type="inferred from homology"/>